<evidence type="ECO:0000256" key="2">
    <source>
        <dbReference type="ARBA" id="ARBA00022475"/>
    </source>
</evidence>
<dbReference type="Proteomes" id="UP000652567">
    <property type="component" value="Unassembled WGS sequence"/>
</dbReference>
<evidence type="ECO:0000313" key="9">
    <source>
        <dbReference type="Proteomes" id="UP000652567"/>
    </source>
</evidence>
<protein>
    <submittedName>
        <fullName evidence="8">RDD family protein</fullName>
    </submittedName>
</protein>
<evidence type="ECO:0000256" key="6">
    <source>
        <dbReference type="SAM" id="Phobius"/>
    </source>
</evidence>
<feature type="transmembrane region" description="Helical" evidence="6">
    <location>
        <begin position="108"/>
        <end position="129"/>
    </location>
</feature>
<keyword evidence="3 6" id="KW-0812">Transmembrane</keyword>
<feature type="domain" description="RDD" evidence="7">
    <location>
        <begin position="11"/>
        <end position="143"/>
    </location>
</feature>
<dbReference type="Pfam" id="PF06271">
    <property type="entry name" value="RDD"/>
    <property type="match status" value="1"/>
</dbReference>
<keyword evidence="9" id="KW-1185">Reference proteome</keyword>
<sequence length="155" mass="17521">MSEALKNYPSAGIFRRLAAMVYDSLLLMAISIGYYAIAVGLNVLIQGQPPHGQKVEWGHSSWFVFSGWLVTMIGFYVFFWIKSGQTLGMRAWRMRLISESCRLTTGQCVLRCLAGIVSLLSFGLGYFWLLLDPKKQTLHDRVSKTLVIVLPKEQN</sequence>
<evidence type="ECO:0000256" key="1">
    <source>
        <dbReference type="ARBA" id="ARBA00004651"/>
    </source>
</evidence>
<dbReference type="AlphaFoldDB" id="A0A928YTT7"/>
<evidence type="ECO:0000256" key="4">
    <source>
        <dbReference type="ARBA" id="ARBA00022989"/>
    </source>
</evidence>
<dbReference type="RefSeq" id="WP_193910064.1">
    <property type="nucleotide sequence ID" value="NZ_PRDL01000001.1"/>
</dbReference>
<dbReference type="EMBL" id="PRDL01000001">
    <property type="protein sequence ID" value="MBE8717911.1"/>
    <property type="molecule type" value="Genomic_DNA"/>
</dbReference>
<feature type="transmembrane region" description="Helical" evidence="6">
    <location>
        <begin position="21"/>
        <end position="45"/>
    </location>
</feature>
<evidence type="ECO:0000313" key="8">
    <source>
        <dbReference type="EMBL" id="MBE8717911.1"/>
    </source>
</evidence>
<feature type="transmembrane region" description="Helical" evidence="6">
    <location>
        <begin position="65"/>
        <end position="87"/>
    </location>
</feature>
<keyword evidence="5 6" id="KW-0472">Membrane</keyword>
<comment type="caution">
    <text evidence="8">The sequence shown here is derived from an EMBL/GenBank/DDBJ whole genome shotgun (WGS) entry which is preliminary data.</text>
</comment>
<accession>A0A928YTT7</accession>
<comment type="subcellular location">
    <subcellularLocation>
        <location evidence="1">Cell membrane</location>
        <topology evidence="1">Multi-pass membrane protein</topology>
    </subcellularLocation>
</comment>
<dbReference type="PANTHER" id="PTHR36115:SF10">
    <property type="entry name" value="RDD DOMAIN-CONTAINING PROTEIN"/>
    <property type="match status" value="1"/>
</dbReference>
<dbReference type="GO" id="GO:0005886">
    <property type="term" value="C:plasma membrane"/>
    <property type="evidence" value="ECO:0007669"/>
    <property type="project" value="UniProtKB-SubCell"/>
</dbReference>
<gene>
    <name evidence="8" type="ORF">C4F51_12025</name>
</gene>
<organism evidence="8 9">
    <name type="scientific">Cellvibrio polysaccharolyticus</name>
    <dbReference type="NCBI Taxonomy" id="2082724"/>
    <lineage>
        <taxon>Bacteria</taxon>
        <taxon>Pseudomonadati</taxon>
        <taxon>Pseudomonadota</taxon>
        <taxon>Gammaproteobacteria</taxon>
        <taxon>Cellvibrionales</taxon>
        <taxon>Cellvibrionaceae</taxon>
        <taxon>Cellvibrio</taxon>
    </lineage>
</organism>
<evidence type="ECO:0000259" key="7">
    <source>
        <dbReference type="Pfam" id="PF06271"/>
    </source>
</evidence>
<dbReference type="InterPro" id="IPR010432">
    <property type="entry name" value="RDD"/>
</dbReference>
<reference evidence="8" key="1">
    <citation type="submission" date="2018-07" db="EMBL/GenBank/DDBJ databases">
        <title>Genome assembly of strain Ka43.</title>
        <authorList>
            <person name="Kukolya J."/>
            <person name="Nagy I."/>
            <person name="Horvath B."/>
            <person name="Toth A."/>
        </authorList>
    </citation>
    <scope>NUCLEOTIDE SEQUENCE</scope>
    <source>
        <strain evidence="8">KB43</strain>
    </source>
</reference>
<evidence type="ECO:0000256" key="3">
    <source>
        <dbReference type="ARBA" id="ARBA00022692"/>
    </source>
</evidence>
<keyword evidence="2" id="KW-1003">Cell membrane</keyword>
<dbReference type="PANTHER" id="PTHR36115">
    <property type="entry name" value="PROLINE-RICH ANTIGEN HOMOLOG-RELATED"/>
    <property type="match status" value="1"/>
</dbReference>
<evidence type="ECO:0000256" key="5">
    <source>
        <dbReference type="ARBA" id="ARBA00023136"/>
    </source>
</evidence>
<keyword evidence="4 6" id="KW-1133">Transmembrane helix</keyword>
<name>A0A928YTT7_9GAMM</name>
<proteinExistence type="predicted"/>
<dbReference type="InterPro" id="IPR051791">
    <property type="entry name" value="Pra-immunoreactive"/>
</dbReference>